<dbReference type="Proteomes" id="UP000274822">
    <property type="component" value="Unassembled WGS sequence"/>
</dbReference>
<dbReference type="AlphaFoldDB" id="A0A433Q9M8"/>
<organism evidence="2 3">
    <name type="scientific">Jimgerdemannia flammicorona</name>
    <dbReference type="NCBI Taxonomy" id="994334"/>
    <lineage>
        <taxon>Eukaryota</taxon>
        <taxon>Fungi</taxon>
        <taxon>Fungi incertae sedis</taxon>
        <taxon>Mucoromycota</taxon>
        <taxon>Mucoromycotina</taxon>
        <taxon>Endogonomycetes</taxon>
        <taxon>Endogonales</taxon>
        <taxon>Endogonaceae</taxon>
        <taxon>Jimgerdemannia</taxon>
    </lineage>
</organism>
<keyword evidence="3" id="KW-1185">Reference proteome</keyword>
<comment type="caution">
    <text evidence="2">The sequence shown here is derived from an EMBL/GenBank/DDBJ whole genome shotgun (WGS) entry which is preliminary data.</text>
</comment>
<reference evidence="2 3" key="1">
    <citation type="journal article" date="2018" name="New Phytol.">
        <title>Phylogenomics of Endogonaceae and evolution of mycorrhizas within Mucoromycota.</title>
        <authorList>
            <person name="Chang Y."/>
            <person name="Desiro A."/>
            <person name="Na H."/>
            <person name="Sandor L."/>
            <person name="Lipzen A."/>
            <person name="Clum A."/>
            <person name="Barry K."/>
            <person name="Grigoriev I.V."/>
            <person name="Martin F.M."/>
            <person name="Stajich J.E."/>
            <person name="Smith M.E."/>
            <person name="Bonito G."/>
            <person name="Spatafora J.W."/>
        </authorList>
    </citation>
    <scope>NUCLEOTIDE SEQUENCE [LARGE SCALE GENOMIC DNA]</scope>
    <source>
        <strain evidence="2 3">AD002</strain>
    </source>
</reference>
<accession>A0A433Q9M8</accession>
<name>A0A433Q9M8_9FUNG</name>
<evidence type="ECO:0000256" key="1">
    <source>
        <dbReference type="SAM" id="MobiDB-lite"/>
    </source>
</evidence>
<evidence type="ECO:0000313" key="3">
    <source>
        <dbReference type="Proteomes" id="UP000274822"/>
    </source>
</evidence>
<sequence length="190" mass="21184">MDERVGIFPGRARVGRTRATDGLPKRDTLLDLESLYNRPHTSFKLLVPTPRSSKNESGIQLIRFESVPLVRPGLSVCELNSCIIRNSPPAPNNLLDALPLGLRYDPIRGGCDKRGKRREQNKHLPTPAKCVPNRKESGRYNEIGHPIRRKGDRARSGHAMGIDDLWDDKEGNRAQAYCECGDETNDGDCG</sequence>
<dbReference type="EMBL" id="RBNJ01010459">
    <property type="protein sequence ID" value="RUS26429.1"/>
    <property type="molecule type" value="Genomic_DNA"/>
</dbReference>
<evidence type="ECO:0000313" key="2">
    <source>
        <dbReference type="EMBL" id="RUS26429.1"/>
    </source>
</evidence>
<feature type="region of interest" description="Disordered" evidence="1">
    <location>
        <begin position="111"/>
        <end position="144"/>
    </location>
</feature>
<protein>
    <submittedName>
        <fullName evidence="2">Uncharacterized protein</fullName>
    </submittedName>
</protein>
<proteinExistence type="predicted"/>
<gene>
    <name evidence="2" type="ORF">BC938DRAFT_470779</name>
</gene>